<dbReference type="InParanoid" id="A0A059AVQ8"/>
<dbReference type="AlphaFoldDB" id="A0A059AVQ8"/>
<reference evidence="1" key="1">
    <citation type="submission" date="2013-07" db="EMBL/GenBank/DDBJ databases">
        <title>The genome of Eucalyptus grandis.</title>
        <authorList>
            <person name="Schmutz J."/>
            <person name="Hayes R."/>
            <person name="Myburg A."/>
            <person name="Tuskan G."/>
            <person name="Grattapaglia D."/>
            <person name="Rokhsar D.S."/>
        </authorList>
    </citation>
    <scope>NUCLEOTIDE SEQUENCE</scope>
    <source>
        <tissue evidence="1">Leaf extractions</tissue>
    </source>
</reference>
<proteinExistence type="predicted"/>
<dbReference type="Gramene" id="KCW57510">
    <property type="protein sequence ID" value="KCW57510"/>
    <property type="gene ID" value="EUGRSUZ_H00283"/>
</dbReference>
<sequence>MLRFFIRCRMCVCFESDDIVLLLGSFRRINYMGGHSLCLPVDLYYMRFRKSKLVFMKLFMMFESNIIENKSMC</sequence>
<accession>A0A059AVQ8</accession>
<name>A0A059AVQ8_EUCGR</name>
<organism evidence="1">
    <name type="scientific">Eucalyptus grandis</name>
    <name type="common">Flooded gum</name>
    <dbReference type="NCBI Taxonomy" id="71139"/>
    <lineage>
        <taxon>Eukaryota</taxon>
        <taxon>Viridiplantae</taxon>
        <taxon>Streptophyta</taxon>
        <taxon>Embryophyta</taxon>
        <taxon>Tracheophyta</taxon>
        <taxon>Spermatophyta</taxon>
        <taxon>Magnoliopsida</taxon>
        <taxon>eudicotyledons</taxon>
        <taxon>Gunneridae</taxon>
        <taxon>Pentapetalae</taxon>
        <taxon>rosids</taxon>
        <taxon>malvids</taxon>
        <taxon>Myrtales</taxon>
        <taxon>Myrtaceae</taxon>
        <taxon>Myrtoideae</taxon>
        <taxon>Eucalypteae</taxon>
        <taxon>Eucalyptus</taxon>
    </lineage>
</organism>
<protein>
    <submittedName>
        <fullName evidence="1">Uncharacterized protein</fullName>
    </submittedName>
</protein>
<gene>
    <name evidence="1" type="ORF">EUGRSUZ_H00283</name>
</gene>
<evidence type="ECO:0000313" key="1">
    <source>
        <dbReference type="EMBL" id="KCW57510.1"/>
    </source>
</evidence>
<dbReference type="EMBL" id="KK198760">
    <property type="protein sequence ID" value="KCW57510.1"/>
    <property type="molecule type" value="Genomic_DNA"/>
</dbReference>